<protein>
    <recommendedName>
        <fullName evidence="1">HTH cro/C1-type domain-containing protein</fullName>
    </recommendedName>
</protein>
<dbReference type="SMART" id="SM00530">
    <property type="entry name" value="HTH_XRE"/>
    <property type="match status" value="1"/>
</dbReference>
<reference evidence="2 3" key="1">
    <citation type="journal article" date="2015" name="Genome Announc.">
        <title>Expanding the biotechnology potential of lactobacilli through comparative genomics of 213 strains and associated genera.</title>
        <authorList>
            <person name="Sun Z."/>
            <person name="Harris H.M."/>
            <person name="McCann A."/>
            <person name="Guo C."/>
            <person name="Argimon S."/>
            <person name="Zhang W."/>
            <person name="Yang X."/>
            <person name="Jeffery I.B."/>
            <person name="Cooney J.C."/>
            <person name="Kagawa T.F."/>
            <person name="Liu W."/>
            <person name="Song Y."/>
            <person name="Salvetti E."/>
            <person name="Wrobel A."/>
            <person name="Rasinkangas P."/>
            <person name="Parkhill J."/>
            <person name="Rea M.C."/>
            <person name="O'Sullivan O."/>
            <person name="Ritari J."/>
            <person name="Douillard F.P."/>
            <person name="Paul Ross R."/>
            <person name="Yang R."/>
            <person name="Briner A.E."/>
            <person name="Felis G.E."/>
            <person name="de Vos W.M."/>
            <person name="Barrangou R."/>
            <person name="Klaenhammer T.R."/>
            <person name="Caufield P.W."/>
            <person name="Cui Y."/>
            <person name="Zhang H."/>
            <person name="O'Toole P.W."/>
        </authorList>
    </citation>
    <scope>NUCLEOTIDE SEQUENCE [LARGE SCALE GENOMIC DNA]</scope>
    <source>
        <strain evidence="2 3">DSM 24302</strain>
    </source>
</reference>
<evidence type="ECO:0000313" key="3">
    <source>
        <dbReference type="Proteomes" id="UP000051256"/>
    </source>
</evidence>
<feature type="domain" description="HTH cro/C1-type" evidence="1">
    <location>
        <begin position="7"/>
        <end position="61"/>
    </location>
</feature>
<accession>A0A0R2CZD6</accession>
<proteinExistence type="predicted"/>
<dbReference type="InterPro" id="IPR001387">
    <property type="entry name" value="Cro/C1-type_HTH"/>
</dbReference>
<comment type="caution">
    <text evidence="2">The sequence shown here is derived from an EMBL/GenBank/DDBJ whole genome shotgun (WGS) entry which is preliminary data.</text>
</comment>
<gene>
    <name evidence="2" type="ORF">FC56_GL000243</name>
</gene>
<sequence length="81" mass="9085">MQVQKNIAKIREAKGVKQSAVASFLGYSSQKYHRIEKINKTISTDDLNNIALFLGVDINVFFDDKLTDSVIKNVGKEKQPS</sequence>
<dbReference type="Pfam" id="PF13560">
    <property type="entry name" value="HTH_31"/>
    <property type="match status" value="1"/>
</dbReference>
<dbReference type="Gene3D" id="1.10.260.40">
    <property type="entry name" value="lambda repressor-like DNA-binding domains"/>
    <property type="match status" value="1"/>
</dbReference>
<evidence type="ECO:0000259" key="1">
    <source>
        <dbReference type="PROSITE" id="PS50943"/>
    </source>
</evidence>
<dbReference type="SUPFAM" id="SSF47413">
    <property type="entry name" value="lambda repressor-like DNA-binding domains"/>
    <property type="match status" value="1"/>
</dbReference>
<evidence type="ECO:0000313" key="2">
    <source>
        <dbReference type="EMBL" id="KRM93531.1"/>
    </source>
</evidence>
<dbReference type="EMBL" id="AYZR01000008">
    <property type="protein sequence ID" value="KRM93531.1"/>
    <property type="molecule type" value="Genomic_DNA"/>
</dbReference>
<organism evidence="2 3">
    <name type="scientific">Lentilactobacillus senioris DSM 24302 = JCM 17472</name>
    <dbReference type="NCBI Taxonomy" id="1423802"/>
    <lineage>
        <taxon>Bacteria</taxon>
        <taxon>Bacillati</taxon>
        <taxon>Bacillota</taxon>
        <taxon>Bacilli</taxon>
        <taxon>Lactobacillales</taxon>
        <taxon>Lactobacillaceae</taxon>
        <taxon>Lentilactobacillus</taxon>
    </lineage>
</organism>
<dbReference type="RefSeq" id="WP_054669233.1">
    <property type="nucleotide sequence ID" value="NZ_AYZR01000008.1"/>
</dbReference>
<dbReference type="PATRIC" id="fig|1423802.4.peg.246"/>
<dbReference type="CDD" id="cd00093">
    <property type="entry name" value="HTH_XRE"/>
    <property type="match status" value="1"/>
</dbReference>
<dbReference type="PROSITE" id="PS50943">
    <property type="entry name" value="HTH_CROC1"/>
    <property type="match status" value="1"/>
</dbReference>
<dbReference type="GO" id="GO:0003677">
    <property type="term" value="F:DNA binding"/>
    <property type="evidence" value="ECO:0007669"/>
    <property type="project" value="InterPro"/>
</dbReference>
<dbReference type="InterPro" id="IPR010982">
    <property type="entry name" value="Lambda_DNA-bd_dom_sf"/>
</dbReference>
<dbReference type="STRING" id="1423802.FC56_GL000243"/>
<keyword evidence="3" id="KW-1185">Reference proteome</keyword>
<dbReference type="Proteomes" id="UP000051256">
    <property type="component" value="Unassembled WGS sequence"/>
</dbReference>
<name>A0A0R2CZD6_9LACO</name>
<dbReference type="AlphaFoldDB" id="A0A0R2CZD6"/>